<name>A0ABX8CHI7_9NOCA</name>
<dbReference type="SUPFAM" id="SSF56112">
    <property type="entry name" value="Protein kinase-like (PK-like)"/>
    <property type="match status" value="1"/>
</dbReference>
<dbReference type="InterPro" id="IPR017441">
    <property type="entry name" value="Protein_kinase_ATP_BS"/>
</dbReference>
<dbReference type="Pfam" id="PF25872">
    <property type="entry name" value="HTH_77"/>
    <property type="match status" value="1"/>
</dbReference>
<evidence type="ECO:0000259" key="4">
    <source>
        <dbReference type="PROSITE" id="PS50011"/>
    </source>
</evidence>
<dbReference type="InterPro" id="IPR011009">
    <property type="entry name" value="Kinase-like_dom_sf"/>
</dbReference>
<dbReference type="InterPro" id="IPR000792">
    <property type="entry name" value="Tscrpt_reg_LuxR_C"/>
</dbReference>
<dbReference type="InterPro" id="IPR027417">
    <property type="entry name" value="P-loop_NTPase"/>
</dbReference>
<dbReference type="SUPFAM" id="SSF52540">
    <property type="entry name" value="P-loop containing nucleoside triphosphate hydrolases"/>
    <property type="match status" value="1"/>
</dbReference>
<proteinExistence type="predicted"/>
<dbReference type="InterPro" id="IPR000719">
    <property type="entry name" value="Prot_kinase_dom"/>
</dbReference>
<dbReference type="InterPro" id="IPR036388">
    <property type="entry name" value="WH-like_DNA-bd_sf"/>
</dbReference>
<dbReference type="CDD" id="cd06170">
    <property type="entry name" value="LuxR_C_like"/>
    <property type="match status" value="1"/>
</dbReference>
<dbReference type="InterPro" id="IPR016032">
    <property type="entry name" value="Sig_transdc_resp-reg_C-effctor"/>
</dbReference>
<gene>
    <name evidence="6" type="ORF">KHQ06_23790</name>
</gene>
<accession>A0ABX8CHI7</accession>
<sequence length="1082" mass="117116">MVEDDPLGTHRDMDMAAPPVAELSSVGFEDAEEIGRGGFGVVCRCTQRDLDRVVAVKVLTTAEPDEESRARFLREQRAMGRLTGHPNIVGVLQIGVISSGRPYLVMQCHERGSLEDRIRRDGPLSVDEALRLGIKVAGALETAHRLGIVHRDVKPANILFTEYGEPALCDFGVARIAGGFETTARTVMASPAFAAPEVLDGHPPGPASDVYGLGSTLFCALTGHAAFERRSGEQVVAQFLRITTDPVPDLRAGGIPADVCAAIETAMDRDPSQRPSAVALGKQLQRIQRDHGYAVDEMTIRGEPDNVQEAHVPERGPGRRSVDTGALPLELTSFVGRKAQLLEVKKALSESRLVTLTGIGGVGKTRLAARAASKLGRGYADGVSLVEFGDIDDPDLVDDIVATSVGARNLAGRPTREVLVEFLSTRKILLVLDNCEHLVGAVADLADSLLRACVDLSILATSREVLGIGGESVLPVTPLGFPDPSSVPTLGEASRCDAVKLFVERAAAAVPGFELTQDNQLAVARICARLDGLPLAIELATARLRVLSADQILRRLDDRYTLLTAGNRDVPTRQQTLWWCIGWSYDLCTPREQQLWWQLSIFAHSFDLDAAEQVCGTATPDPDLLDALFALVEKSILIREESGGVVRFRMLDTVQNYGRRKLEEAGEDREIGRRHRDWYERLAFDAEAEWISPRQLEWDSRLKQELPNLRKAIEFDEAGTGGMRIAAALFSFWYMGGRITEGRSWLDRTLAHSVVGPGRDRAKAVYSAGMLAAAQADLAAATARVAELRGLASQITGPEIAVWEAVADGYTALVRDDLGHAVARLEEARELVEGCSDPVLRMDSSLLLGWAYQLSGDLRRAVACHEQTLAFADSRGGEASFRSWLLWAMGTAVWRQGALDRATDLLQESLRHARSVDDPLIAATSLEALAWIASDRDDVRRACVLMGAAEARGRAAGSSSILFPNLATHHEACERRAQETLGTREFEKARAKGGAMSFAAAAAFGLEEDPPSLADRAASVLTKREQQVAELVAEGLTNSAIAGRLMISRRTAQGHVEHILTKLGFTSRAQIARWVGTGAGPS</sequence>
<dbReference type="Proteomes" id="UP000683310">
    <property type="component" value="Chromosome"/>
</dbReference>
<dbReference type="PANTHER" id="PTHR47691">
    <property type="entry name" value="REGULATOR-RELATED"/>
    <property type="match status" value="1"/>
</dbReference>
<dbReference type="SMART" id="SM00421">
    <property type="entry name" value="HTH_LUXR"/>
    <property type="match status" value="1"/>
</dbReference>
<dbReference type="Pfam" id="PF00069">
    <property type="entry name" value="Pkinase"/>
    <property type="match status" value="1"/>
</dbReference>
<evidence type="ECO:0000256" key="3">
    <source>
        <dbReference type="PROSITE-ProRule" id="PRU10141"/>
    </source>
</evidence>
<dbReference type="PRINTS" id="PR00364">
    <property type="entry name" value="DISEASERSIST"/>
</dbReference>
<feature type="binding site" evidence="3">
    <location>
        <position position="57"/>
    </location>
    <ligand>
        <name>ATP</name>
        <dbReference type="ChEBI" id="CHEBI:30616"/>
    </ligand>
</feature>
<dbReference type="PROSITE" id="PS50043">
    <property type="entry name" value="HTH_LUXR_2"/>
    <property type="match status" value="1"/>
</dbReference>
<dbReference type="InterPro" id="IPR008271">
    <property type="entry name" value="Ser/Thr_kinase_AS"/>
</dbReference>
<dbReference type="CDD" id="cd14014">
    <property type="entry name" value="STKc_PknB_like"/>
    <property type="match status" value="1"/>
</dbReference>
<dbReference type="Gene3D" id="1.25.40.10">
    <property type="entry name" value="Tetratricopeptide repeat domain"/>
    <property type="match status" value="1"/>
</dbReference>
<evidence type="ECO:0000313" key="6">
    <source>
        <dbReference type="EMBL" id="QVI19408.1"/>
    </source>
</evidence>
<keyword evidence="2 3" id="KW-0067">ATP-binding</keyword>
<keyword evidence="6" id="KW-0808">Transferase</keyword>
<dbReference type="InterPro" id="IPR058852">
    <property type="entry name" value="HTH_77"/>
</dbReference>
<dbReference type="PROSITE" id="PS00108">
    <property type="entry name" value="PROTEIN_KINASE_ST"/>
    <property type="match status" value="1"/>
</dbReference>
<dbReference type="PROSITE" id="PS00107">
    <property type="entry name" value="PROTEIN_KINASE_ATP"/>
    <property type="match status" value="1"/>
</dbReference>
<dbReference type="PRINTS" id="PR00038">
    <property type="entry name" value="HTHLUXR"/>
</dbReference>
<dbReference type="Pfam" id="PF00196">
    <property type="entry name" value="GerE"/>
    <property type="match status" value="1"/>
</dbReference>
<dbReference type="Gene3D" id="1.10.10.10">
    <property type="entry name" value="Winged helix-like DNA-binding domain superfamily/Winged helix DNA-binding domain"/>
    <property type="match status" value="1"/>
</dbReference>
<dbReference type="GO" id="GO:0016301">
    <property type="term" value="F:kinase activity"/>
    <property type="evidence" value="ECO:0007669"/>
    <property type="project" value="UniProtKB-KW"/>
</dbReference>
<evidence type="ECO:0000256" key="1">
    <source>
        <dbReference type="ARBA" id="ARBA00022741"/>
    </source>
</evidence>
<dbReference type="PANTHER" id="PTHR47691:SF3">
    <property type="entry name" value="HTH-TYPE TRANSCRIPTIONAL REGULATOR RV0890C-RELATED"/>
    <property type="match status" value="1"/>
</dbReference>
<dbReference type="PROSITE" id="PS50011">
    <property type="entry name" value="PROTEIN_KINASE_DOM"/>
    <property type="match status" value="1"/>
</dbReference>
<dbReference type="SUPFAM" id="SSF48452">
    <property type="entry name" value="TPR-like"/>
    <property type="match status" value="1"/>
</dbReference>
<dbReference type="SMART" id="SM00220">
    <property type="entry name" value="S_TKc"/>
    <property type="match status" value="1"/>
</dbReference>
<evidence type="ECO:0000313" key="7">
    <source>
        <dbReference type="Proteomes" id="UP000683310"/>
    </source>
</evidence>
<dbReference type="Gene3D" id="1.10.510.10">
    <property type="entry name" value="Transferase(Phosphotransferase) domain 1"/>
    <property type="match status" value="1"/>
</dbReference>
<feature type="domain" description="Protein kinase" evidence="4">
    <location>
        <begin position="28"/>
        <end position="294"/>
    </location>
</feature>
<dbReference type="RefSeq" id="WP_213555441.1">
    <property type="nucleotide sequence ID" value="NZ_JBHZDI010000067.1"/>
</dbReference>
<evidence type="ECO:0000259" key="5">
    <source>
        <dbReference type="PROSITE" id="PS50043"/>
    </source>
</evidence>
<protein>
    <submittedName>
        <fullName evidence="6">Protein kinase</fullName>
    </submittedName>
</protein>
<keyword evidence="1 3" id="KW-0547">Nucleotide-binding</keyword>
<feature type="domain" description="HTH luxR-type" evidence="5">
    <location>
        <begin position="1014"/>
        <end position="1079"/>
    </location>
</feature>
<reference evidence="6 7" key="1">
    <citation type="submission" date="2021-04" db="EMBL/GenBank/DDBJ databases">
        <title>Nocardia tengchongensis.</title>
        <authorList>
            <person name="Zhuang k."/>
            <person name="Ran Y."/>
            <person name="Li W."/>
        </authorList>
    </citation>
    <scope>NUCLEOTIDE SEQUENCE [LARGE SCALE GENOMIC DNA]</scope>
    <source>
        <strain evidence="6 7">CFH S0057</strain>
    </source>
</reference>
<keyword evidence="6" id="KW-0418">Kinase</keyword>
<dbReference type="Gene3D" id="3.40.50.300">
    <property type="entry name" value="P-loop containing nucleotide triphosphate hydrolases"/>
    <property type="match status" value="1"/>
</dbReference>
<evidence type="ECO:0000256" key="2">
    <source>
        <dbReference type="ARBA" id="ARBA00022840"/>
    </source>
</evidence>
<dbReference type="EMBL" id="CP074371">
    <property type="protein sequence ID" value="QVI19408.1"/>
    <property type="molecule type" value="Genomic_DNA"/>
</dbReference>
<organism evidence="6 7">
    <name type="scientific">Nocardia tengchongensis</name>
    <dbReference type="NCBI Taxonomy" id="2055889"/>
    <lineage>
        <taxon>Bacteria</taxon>
        <taxon>Bacillati</taxon>
        <taxon>Actinomycetota</taxon>
        <taxon>Actinomycetes</taxon>
        <taxon>Mycobacteriales</taxon>
        <taxon>Nocardiaceae</taxon>
        <taxon>Nocardia</taxon>
    </lineage>
</organism>
<dbReference type="SUPFAM" id="SSF46894">
    <property type="entry name" value="C-terminal effector domain of the bipartite response regulators"/>
    <property type="match status" value="1"/>
</dbReference>
<dbReference type="InterPro" id="IPR011990">
    <property type="entry name" value="TPR-like_helical_dom_sf"/>
</dbReference>
<keyword evidence="7" id="KW-1185">Reference proteome</keyword>